<evidence type="ECO:0000256" key="2">
    <source>
        <dbReference type="ARBA" id="ARBA00022692"/>
    </source>
</evidence>
<evidence type="ECO:0000256" key="1">
    <source>
        <dbReference type="ARBA" id="ARBA00004477"/>
    </source>
</evidence>
<evidence type="ECO:0000256" key="4">
    <source>
        <dbReference type="ARBA" id="ARBA00022989"/>
    </source>
</evidence>
<organism evidence="9 10">
    <name type="scientific">Phtheirospermum japonicum</name>
    <dbReference type="NCBI Taxonomy" id="374723"/>
    <lineage>
        <taxon>Eukaryota</taxon>
        <taxon>Viridiplantae</taxon>
        <taxon>Streptophyta</taxon>
        <taxon>Embryophyta</taxon>
        <taxon>Tracheophyta</taxon>
        <taxon>Spermatophyta</taxon>
        <taxon>Magnoliopsida</taxon>
        <taxon>eudicotyledons</taxon>
        <taxon>Gunneridae</taxon>
        <taxon>Pentapetalae</taxon>
        <taxon>asterids</taxon>
        <taxon>lamiids</taxon>
        <taxon>Lamiales</taxon>
        <taxon>Orobanchaceae</taxon>
        <taxon>Orobanchaceae incertae sedis</taxon>
        <taxon>Phtheirospermum</taxon>
    </lineage>
</organism>
<accession>A0A830CPI4</accession>
<evidence type="ECO:0000256" key="7">
    <source>
        <dbReference type="SAM" id="MobiDB-lite"/>
    </source>
</evidence>
<comment type="caution">
    <text evidence="9">The sequence shown here is derived from an EMBL/GenBank/DDBJ whole genome shotgun (WGS) entry which is preliminary data.</text>
</comment>
<feature type="transmembrane region" description="Helical" evidence="8">
    <location>
        <begin position="370"/>
        <end position="390"/>
    </location>
</feature>
<evidence type="ECO:0000313" key="10">
    <source>
        <dbReference type="Proteomes" id="UP000653305"/>
    </source>
</evidence>
<dbReference type="AlphaFoldDB" id="A0A830CPI4"/>
<keyword evidence="3" id="KW-0256">Endoplasmic reticulum</keyword>
<keyword evidence="6 8" id="KW-0472">Membrane</keyword>
<keyword evidence="4 8" id="KW-1133">Transmembrane helix</keyword>
<dbReference type="GO" id="GO:0006629">
    <property type="term" value="P:lipid metabolic process"/>
    <property type="evidence" value="ECO:0007669"/>
    <property type="project" value="UniProtKB-KW"/>
</dbReference>
<gene>
    <name evidence="9" type="ORF">PHJA_001839600</name>
</gene>
<dbReference type="CDD" id="cd23995">
    <property type="entry name" value="Seipin_BSCL2_like"/>
    <property type="match status" value="1"/>
</dbReference>
<feature type="compositionally biased region" description="Polar residues" evidence="7">
    <location>
        <begin position="40"/>
        <end position="53"/>
    </location>
</feature>
<dbReference type="OrthoDB" id="3990054at2759"/>
<dbReference type="Proteomes" id="UP000653305">
    <property type="component" value="Unassembled WGS sequence"/>
</dbReference>
<name>A0A830CPI4_9LAMI</name>
<evidence type="ECO:0000256" key="5">
    <source>
        <dbReference type="ARBA" id="ARBA00023098"/>
    </source>
</evidence>
<evidence type="ECO:0000256" key="6">
    <source>
        <dbReference type="ARBA" id="ARBA00023136"/>
    </source>
</evidence>
<keyword evidence="10" id="KW-1185">Reference proteome</keyword>
<reference evidence="9" key="1">
    <citation type="submission" date="2020-07" db="EMBL/GenBank/DDBJ databases">
        <title>Ethylene signaling mediates host invasion by parasitic plants.</title>
        <authorList>
            <person name="Yoshida S."/>
        </authorList>
    </citation>
    <scope>NUCLEOTIDE SEQUENCE</scope>
    <source>
        <strain evidence="9">Okayama</strain>
    </source>
</reference>
<protein>
    <submittedName>
        <fullName evidence="9">Seipin</fullName>
    </submittedName>
</protein>
<evidence type="ECO:0000313" key="9">
    <source>
        <dbReference type="EMBL" id="GFP96955.1"/>
    </source>
</evidence>
<evidence type="ECO:0000256" key="8">
    <source>
        <dbReference type="SAM" id="Phobius"/>
    </source>
</evidence>
<evidence type="ECO:0000256" key="3">
    <source>
        <dbReference type="ARBA" id="ARBA00022824"/>
    </source>
</evidence>
<dbReference type="PANTHER" id="PTHR21212">
    <property type="entry name" value="BERNARDINELLI-SEIP CONGENITAL LIPODYSTROPHY 2 HOMOLOG BSCL2 PROTEIN"/>
    <property type="match status" value="1"/>
</dbReference>
<dbReference type="PANTHER" id="PTHR21212:SF0">
    <property type="entry name" value="SEIPIN"/>
    <property type="match status" value="1"/>
</dbReference>
<dbReference type="InterPro" id="IPR009617">
    <property type="entry name" value="Seipin"/>
</dbReference>
<feature type="compositionally biased region" description="Basic residues" evidence="7">
    <location>
        <begin position="62"/>
        <end position="72"/>
    </location>
</feature>
<sequence>MEDSKSSAQNYVDEEFHDALDDFPFYDCIETFPEPIESNGDVSISSENPNSSPVDKDIPRPGIRRRRSHSHYKSSGADSSVNLENYLRERKSKLTRKIKDCSIEFEKTPAPLEVKRSSEYPEISPSVDNDEKSEEHSTITNANGNAGEDLARDESNPREIEDPNSSLLFTLAGIVVMVEEPIRMTRSLNFDYKEKSPVAYVPIMTGPELIHDMYLGEKPEIGKDSGSRVIPANHKLKVTVSLTLPESEYNQNLGIFQVRVDFLSSDGKTLARSRRPCMLQFKSQPIRLALTMLKVAPILTGYTSETQNLEINFRGFTEGETPTACLSVVIEQRAEFSPGGGIPEIYDASLTLESELPLLKNVLWFWKKTLFVWISMVIFTMELFFALLCCKPIVIPRIRLREAGNRDASRNDRSG</sequence>
<dbReference type="GO" id="GO:0140042">
    <property type="term" value="P:lipid droplet formation"/>
    <property type="evidence" value="ECO:0007669"/>
    <property type="project" value="UniProtKB-ARBA"/>
</dbReference>
<keyword evidence="2 8" id="KW-0812">Transmembrane</keyword>
<dbReference type="EMBL" id="BMAC01000465">
    <property type="protein sequence ID" value="GFP96955.1"/>
    <property type="molecule type" value="Genomic_DNA"/>
</dbReference>
<feature type="region of interest" description="Disordered" evidence="7">
    <location>
        <begin position="34"/>
        <end position="78"/>
    </location>
</feature>
<dbReference type="Pfam" id="PF06775">
    <property type="entry name" value="Seipin"/>
    <property type="match status" value="1"/>
</dbReference>
<keyword evidence="5" id="KW-0443">Lipid metabolism</keyword>
<feature type="region of interest" description="Disordered" evidence="7">
    <location>
        <begin position="115"/>
        <end position="162"/>
    </location>
</feature>
<proteinExistence type="predicted"/>
<comment type="subcellular location">
    <subcellularLocation>
        <location evidence="1">Endoplasmic reticulum membrane</location>
        <topology evidence="1">Multi-pass membrane protein</topology>
    </subcellularLocation>
</comment>
<feature type="compositionally biased region" description="Basic and acidic residues" evidence="7">
    <location>
        <begin position="149"/>
        <end position="161"/>
    </location>
</feature>
<dbReference type="GO" id="GO:0005789">
    <property type="term" value="C:endoplasmic reticulum membrane"/>
    <property type="evidence" value="ECO:0007669"/>
    <property type="project" value="UniProtKB-SubCell"/>
</dbReference>